<evidence type="ECO:0000256" key="5">
    <source>
        <dbReference type="ARBA" id="ARBA00023124"/>
    </source>
</evidence>
<evidence type="ECO:0000256" key="3">
    <source>
        <dbReference type="ARBA" id="ARBA00022763"/>
    </source>
</evidence>
<dbReference type="PANTHER" id="PTHR13604:SF0">
    <property type="entry name" value="ABASIC SITE PROCESSING PROTEIN HMCES"/>
    <property type="match status" value="1"/>
</dbReference>
<dbReference type="RefSeq" id="WP_349637585.1">
    <property type="nucleotide sequence ID" value="NZ_CP090958.1"/>
</dbReference>
<evidence type="ECO:0000256" key="8">
    <source>
        <dbReference type="RuleBase" id="RU364100"/>
    </source>
</evidence>
<keyword evidence="2 8" id="KW-0645">Protease</keyword>
<dbReference type="PANTHER" id="PTHR13604">
    <property type="entry name" value="DC12-RELATED"/>
    <property type="match status" value="1"/>
</dbReference>
<dbReference type="Gene3D" id="3.90.1680.10">
    <property type="entry name" value="SOS response associated peptidase-like"/>
    <property type="match status" value="1"/>
</dbReference>
<keyword evidence="3" id="KW-0227">DNA damage</keyword>
<keyword evidence="6" id="KW-0238">DNA-binding</keyword>
<keyword evidence="7" id="KW-0456">Lyase</keyword>
<reference evidence="9 10" key="1">
    <citation type="submission" date="2023-05" db="EMBL/GenBank/DDBJ databases">
        <title>Lithophilousrod everest ZFBP1038 complete genpme.</title>
        <authorList>
            <person name="Tian M."/>
        </authorList>
    </citation>
    <scope>NUCLEOTIDE SEQUENCE [LARGE SCALE GENOMIC DNA]</scope>
    <source>
        <strain evidence="9 10">ZFBP1038</strain>
    </source>
</reference>
<dbReference type="EC" id="3.4.-.-" evidence="8"/>
<dbReference type="EMBL" id="CP090958">
    <property type="protein sequence ID" value="WGW10802.1"/>
    <property type="molecule type" value="Genomic_DNA"/>
</dbReference>
<evidence type="ECO:0000256" key="2">
    <source>
        <dbReference type="ARBA" id="ARBA00022670"/>
    </source>
</evidence>
<accession>A0ABY8QPB2</accession>
<sequence>MDPEDLANELECVLRPDRELPPSWNKPPTSDLYIVADRPDKQTGDVRRRLEIARWGLVPSWAKDVSSGSRLFNARLESVAEKPAYRKAAHSRRCLVPATGYYEWRAGSDGKQPFFIHAAADEWLCFAGLFEFWRDRSKPDDDPSRWLVSTTIITAAAKGDLADIHDRMPVVLDRRDYDRWLDPSSGADEALGLLSDTAGLQPGHAVELAWHRVGREVGSVAVDRPELAEEIRS</sequence>
<evidence type="ECO:0000256" key="7">
    <source>
        <dbReference type="ARBA" id="ARBA00023239"/>
    </source>
</evidence>
<dbReference type="InterPro" id="IPR003738">
    <property type="entry name" value="SRAP"/>
</dbReference>
<evidence type="ECO:0000313" key="10">
    <source>
        <dbReference type="Proteomes" id="UP001209083"/>
    </source>
</evidence>
<organism evidence="9 10">
    <name type="scientific">Saxibacter everestensis</name>
    <dbReference type="NCBI Taxonomy" id="2909229"/>
    <lineage>
        <taxon>Bacteria</taxon>
        <taxon>Bacillati</taxon>
        <taxon>Actinomycetota</taxon>
        <taxon>Actinomycetes</taxon>
        <taxon>Micrococcales</taxon>
        <taxon>Brevibacteriaceae</taxon>
        <taxon>Saxibacter</taxon>
    </lineage>
</organism>
<proteinExistence type="inferred from homology"/>
<keyword evidence="4 8" id="KW-0378">Hydrolase</keyword>
<dbReference type="InterPro" id="IPR036590">
    <property type="entry name" value="SRAP-like"/>
</dbReference>
<dbReference type="SUPFAM" id="SSF143081">
    <property type="entry name" value="BB1717-like"/>
    <property type="match status" value="1"/>
</dbReference>
<evidence type="ECO:0000256" key="1">
    <source>
        <dbReference type="ARBA" id="ARBA00008136"/>
    </source>
</evidence>
<gene>
    <name evidence="9" type="ORF">LWF01_11810</name>
</gene>
<comment type="similarity">
    <text evidence="1 8">Belongs to the SOS response-associated peptidase family.</text>
</comment>
<keyword evidence="10" id="KW-1185">Reference proteome</keyword>
<evidence type="ECO:0000256" key="4">
    <source>
        <dbReference type="ARBA" id="ARBA00022801"/>
    </source>
</evidence>
<keyword evidence="5" id="KW-0190">Covalent protein-DNA linkage</keyword>
<dbReference type="Pfam" id="PF02586">
    <property type="entry name" value="SRAP"/>
    <property type="match status" value="1"/>
</dbReference>
<protein>
    <recommendedName>
        <fullName evidence="8">Abasic site processing protein</fullName>
        <ecNumber evidence="8">3.4.-.-</ecNumber>
    </recommendedName>
</protein>
<name>A0ABY8QPB2_9MICO</name>
<dbReference type="Proteomes" id="UP001209083">
    <property type="component" value="Chromosome"/>
</dbReference>
<evidence type="ECO:0000313" key="9">
    <source>
        <dbReference type="EMBL" id="WGW10802.1"/>
    </source>
</evidence>
<evidence type="ECO:0000256" key="6">
    <source>
        <dbReference type="ARBA" id="ARBA00023125"/>
    </source>
</evidence>